<dbReference type="GO" id="GO:0030170">
    <property type="term" value="F:pyridoxal phosphate binding"/>
    <property type="evidence" value="ECO:0007669"/>
    <property type="project" value="InterPro"/>
</dbReference>
<protein>
    <recommendedName>
        <fullName evidence="5">Aminotransferase class I/classII large domain-containing protein</fullName>
    </recommendedName>
</protein>
<dbReference type="PANTHER" id="PTHR42790:SF19">
    <property type="entry name" value="KYNURENINE_ALPHA-AMINOADIPATE AMINOTRANSFERASE, MITOCHONDRIAL"/>
    <property type="match status" value="1"/>
</dbReference>
<dbReference type="Proteomes" id="UP001515480">
    <property type="component" value="Unassembled WGS sequence"/>
</dbReference>
<evidence type="ECO:0000256" key="4">
    <source>
        <dbReference type="ARBA" id="ARBA00022898"/>
    </source>
</evidence>
<reference evidence="6 7" key="1">
    <citation type="journal article" date="2024" name="Science">
        <title>Giant polyketide synthase enzymes in the biosynthesis of giant marine polyether toxins.</title>
        <authorList>
            <person name="Fallon T.R."/>
            <person name="Shende V.V."/>
            <person name="Wierzbicki I.H."/>
            <person name="Pendleton A.L."/>
            <person name="Watervoot N.F."/>
            <person name="Auber R.P."/>
            <person name="Gonzalez D.J."/>
            <person name="Wisecaver J.H."/>
            <person name="Moore B.S."/>
        </authorList>
    </citation>
    <scope>NUCLEOTIDE SEQUENCE [LARGE SCALE GENOMIC DNA]</scope>
    <source>
        <strain evidence="6 7">12B1</strain>
    </source>
</reference>
<proteinExistence type="predicted"/>
<accession>A0AB34K1A8</accession>
<keyword evidence="4" id="KW-0663">Pyridoxal phosphate</keyword>
<dbReference type="GO" id="GO:1901605">
    <property type="term" value="P:alpha-amino acid metabolic process"/>
    <property type="evidence" value="ECO:0007669"/>
    <property type="project" value="TreeGrafter"/>
</dbReference>
<dbReference type="InterPro" id="IPR015424">
    <property type="entry name" value="PyrdxlP-dep_Trfase"/>
</dbReference>
<evidence type="ECO:0000256" key="3">
    <source>
        <dbReference type="ARBA" id="ARBA00022679"/>
    </source>
</evidence>
<keyword evidence="3" id="KW-0808">Transferase</keyword>
<dbReference type="InterPro" id="IPR004839">
    <property type="entry name" value="Aminotransferase_I/II_large"/>
</dbReference>
<dbReference type="SUPFAM" id="SSF53383">
    <property type="entry name" value="PLP-dependent transferases"/>
    <property type="match status" value="1"/>
</dbReference>
<feature type="domain" description="Aminotransferase class I/classII large" evidence="5">
    <location>
        <begin position="102"/>
        <end position="411"/>
    </location>
</feature>
<dbReference type="Pfam" id="PF00155">
    <property type="entry name" value="Aminotran_1_2"/>
    <property type="match status" value="1"/>
</dbReference>
<evidence type="ECO:0000256" key="1">
    <source>
        <dbReference type="ARBA" id="ARBA00001933"/>
    </source>
</evidence>
<dbReference type="InterPro" id="IPR050859">
    <property type="entry name" value="Class-I_PLP-dep_aminotransf"/>
</dbReference>
<dbReference type="PANTHER" id="PTHR42790">
    <property type="entry name" value="AMINOTRANSFERASE"/>
    <property type="match status" value="1"/>
</dbReference>
<dbReference type="Gene3D" id="3.40.640.10">
    <property type="entry name" value="Type I PLP-dependent aspartate aminotransferase-like (Major domain)"/>
    <property type="match status" value="1"/>
</dbReference>
<evidence type="ECO:0000256" key="2">
    <source>
        <dbReference type="ARBA" id="ARBA00022576"/>
    </source>
</evidence>
<keyword evidence="2" id="KW-0032">Aminotransferase</keyword>
<dbReference type="EMBL" id="JBGBPQ010000003">
    <property type="protein sequence ID" value="KAL1526871.1"/>
    <property type="molecule type" value="Genomic_DNA"/>
</dbReference>
<dbReference type="InterPro" id="IPR015421">
    <property type="entry name" value="PyrdxlP-dep_Trfase_major"/>
</dbReference>
<comment type="cofactor">
    <cofactor evidence="1">
        <name>pyridoxal 5'-phosphate</name>
        <dbReference type="ChEBI" id="CHEBI:597326"/>
    </cofactor>
</comment>
<sequence length="427" mass="46283">MEAPFTPHLSRRAAGLPPNAFTDLLPLMSDPTVAVLSQGVPPSSTFPLSSATFCLSDGSSVSLDAARMALAQRYPQFAWEELRDWLHRHVATLHRPPCAGWAVCLAAGSTSSLHILFSALADRGDCVLVEEHTFTAALDILASAGIRAVPVALDEHGLLPASLDAQCAALAAEGLSPRFLYTIPVGQNPTGSRLPEARYAEVYAICRAWGLSIIEDDPYFYQQHRADDDGDGEVPGLARLGKSYLSVDEDGRVVRLDSFSKILAPGFRIGWVSGAPAFVRLYDAHAFISSQWGCSLSMMLLSQLLAQEGWFEARVRELQRTLRARCRALVRAAREHLGERVSFRTPPAGMFLWCTFNGTPPSTRELIAAMRQHGVCVLPSSFTSATKTDSCASVRLSFVLDDAQLDEAALRLGQLVDQVEARAGDAS</sequence>
<evidence type="ECO:0000313" key="6">
    <source>
        <dbReference type="EMBL" id="KAL1526871.1"/>
    </source>
</evidence>
<name>A0AB34K1A8_PRYPA</name>
<evidence type="ECO:0000313" key="7">
    <source>
        <dbReference type="Proteomes" id="UP001515480"/>
    </source>
</evidence>
<dbReference type="GO" id="GO:0008483">
    <property type="term" value="F:transaminase activity"/>
    <property type="evidence" value="ECO:0007669"/>
    <property type="project" value="UniProtKB-KW"/>
</dbReference>
<gene>
    <name evidence="6" type="ORF">AB1Y20_015562</name>
</gene>
<dbReference type="AlphaFoldDB" id="A0AB34K1A8"/>
<dbReference type="CDD" id="cd00609">
    <property type="entry name" value="AAT_like"/>
    <property type="match status" value="1"/>
</dbReference>
<evidence type="ECO:0000259" key="5">
    <source>
        <dbReference type="Pfam" id="PF00155"/>
    </source>
</evidence>
<comment type="caution">
    <text evidence="6">The sequence shown here is derived from an EMBL/GenBank/DDBJ whole genome shotgun (WGS) entry which is preliminary data.</text>
</comment>
<organism evidence="6 7">
    <name type="scientific">Prymnesium parvum</name>
    <name type="common">Toxic golden alga</name>
    <dbReference type="NCBI Taxonomy" id="97485"/>
    <lineage>
        <taxon>Eukaryota</taxon>
        <taxon>Haptista</taxon>
        <taxon>Haptophyta</taxon>
        <taxon>Prymnesiophyceae</taxon>
        <taxon>Prymnesiales</taxon>
        <taxon>Prymnesiaceae</taxon>
        <taxon>Prymnesium</taxon>
    </lineage>
</organism>
<keyword evidence="7" id="KW-1185">Reference proteome</keyword>